<feature type="transmembrane region" description="Helical" evidence="1">
    <location>
        <begin position="75"/>
        <end position="98"/>
    </location>
</feature>
<dbReference type="EMBL" id="LNIX01000001">
    <property type="protein sequence ID" value="OXA64037.1"/>
    <property type="molecule type" value="Genomic_DNA"/>
</dbReference>
<evidence type="ECO:0000256" key="1">
    <source>
        <dbReference type="SAM" id="Phobius"/>
    </source>
</evidence>
<feature type="transmembrane region" description="Helical" evidence="1">
    <location>
        <begin position="365"/>
        <end position="385"/>
    </location>
</feature>
<comment type="caution">
    <text evidence="2">The sequence shown here is derived from an EMBL/GenBank/DDBJ whole genome shotgun (WGS) entry which is preliminary data.</text>
</comment>
<feature type="transmembrane region" description="Helical" evidence="1">
    <location>
        <begin position="182"/>
        <end position="212"/>
    </location>
</feature>
<keyword evidence="1" id="KW-1133">Transmembrane helix</keyword>
<dbReference type="Proteomes" id="UP000198287">
    <property type="component" value="Unassembled WGS sequence"/>
</dbReference>
<feature type="transmembrane region" description="Helical" evidence="1">
    <location>
        <begin position="285"/>
        <end position="303"/>
    </location>
</feature>
<evidence type="ECO:0000313" key="3">
    <source>
        <dbReference type="Proteomes" id="UP000198287"/>
    </source>
</evidence>
<feature type="transmembrane region" description="Helical" evidence="1">
    <location>
        <begin position="40"/>
        <end position="63"/>
    </location>
</feature>
<protein>
    <submittedName>
        <fullName evidence="2">Uncharacterized protein</fullName>
    </submittedName>
</protein>
<feature type="transmembrane region" description="Helical" evidence="1">
    <location>
        <begin position="254"/>
        <end position="273"/>
    </location>
</feature>
<proteinExistence type="predicted"/>
<dbReference type="AlphaFoldDB" id="A0A226F3K9"/>
<evidence type="ECO:0000313" key="2">
    <source>
        <dbReference type="EMBL" id="OXA64037.1"/>
    </source>
</evidence>
<organism evidence="2 3">
    <name type="scientific">Folsomia candida</name>
    <name type="common">Springtail</name>
    <dbReference type="NCBI Taxonomy" id="158441"/>
    <lineage>
        <taxon>Eukaryota</taxon>
        <taxon>Metazoa</taxon>
        <taxon>Ecdysozoa</taxon>
        <taxon>Arthropoda</taxon>
        <taxon>Hexapoda</taxon>
        <taxon>Collembola</taxon>
        <taxon>Entomobryomorpha</taxon>
        <taxon>Isotomoidea</taxon>
        <taxon>Isotomidae</taxon>
        <taxon>Proisotominae</taxon>
        <taxon>Folsomia</taxon>
    </lineage>
</organism>
<sequence>MITSQFLQNYRKAHKFLEFLRATPFIINGKTNEKELSKSFLGFNLILLTYFFYEVFVAVSLYMQVKYFSDMKQDSFDIIVTVVWVMGYVWAGVIMLNLSLNREEMMGIYNQLQVLDRKWKDAALARNRNHKDSKLLEVLLFLIINGYFFCIFVWIILCLFLPNNRMLIYSAISSKYKNFFTYLAFLCFEIFIKCEVICHLFYDLLLLQYLIIVPSYWMRQNMNQEKSVTKQVSEYHKFHVLNRYINCALLKPKLPCIMEILLGMILLGLYGMIRMYDKVDFGSFLVFPQLACNCCMISFLILWPSSYYNKISEAYITKVTTSWPVRGGNFEPKSFKRDRKEGKSLQDFGIGIGMYKIIKFYHIEIFYFSVTNYIVTILCAFEGYWH</sequence>
<keyword evidence="1" id="KW-0812">Transmembrane</keyword>
<reference evidence="2 3" key="1">
    <citation type="submission" date="2015-12" db="EMBL/GenBank/DDBJ databases">
        <title>The genome of Folsomia candida.</title>
        <authorList>
            <person name="Faddeeva A."/>
            <person name="Derks M.F."/>
            <person name="Anvar Y."/>
            <person name="Smit S."/>
            <person name="Van Straalen N."/>
            <person name="Roelofs D."/>
        </authorList>
    </citation>
    <scope>NUCLEOTIDE SEQUENCE [LARGE SCALE GENOMIC DNA]</scope>
    <source>
        <strain evidence="2 3">VU population</strain>
        <tissue evidence="2">Whole body</tissue>
    </source>
</reference>
<keyword evidence="1" id="KW-0472">Membrane</keyword>
<keyword evidence="3" id="KW-1185">Reference proteome</keyword>
<accession>A0A226F3K9</accession>
<name>A0A226F3K9_FOLCA</name>
<gene>
    <name evidence="2" type="ORF">Fcan01_01526</name>
</gene>
<feature type="transmembrane region" description="Helical" evidence="1">
    <location>
        <begin position="138"/>
        <end position="162"/>
    </location>
</feature>